<dbReference type="RefSeq" id="WP_081176151.1">
    <property type="nucleotide sequence ID" value="NZ_MSPX01000007.1"/>
</dbReference>
<protein>
    <recommendedName>
        <fullName evidence="6">Integral membrane bound transporter domain-containing protein</fullName>
    </recommendedName>
</protein>
<evidence type="ECO:0000256" key="2">
    <source>
        <dbReference type="ARBA" id="ARBA00022692"/>
    </source>
</evidence>
<dbReference type="EMBL" id="MSPX01000007">
    <property type="protein sequence ID" value="OQP86470.1"/>
    <property type="molecule type" value="Genomic_DNA"/>
</dbReference>
<organism evidence="7 8">
    <name type="scientific">Xaviernesmea rhizosphaerae</name>
    <dbReference type="NCBI Taxonomy" id="1672749"/>
    <lineage>
        <taxon>Bacteria</taxon>
        <taxon>Pseudomonadati</taxon>
        <taxon>Pseudomonadota</taxon>
        <taxon>Alphaproteobacteria</taxon>
        <taxon>Hyphomicrobiales</taxon>
        <taxon>Rhizobiaceae</taxon>
        <taxon>Rhizobium/Agrobacterium group</taxon>
        <taxon>Xaviernesmea</taxon>
    </lineage>
</organism>
<accession>A0ABX3PEN6</accession>
<evidence type="ECO:0000256" key="1">
    <source>
        <dbReference type="ARBA" id="ARBA00004141"/>
    </source>
</evidence>
<feature type="domain" description="Integral membrane bound transporter" evidence="6">
    <location>
        <begin position="38"/>
        <end position="161"/>
    </location>
</feature>
<comment type="subcellular location">
    <subcellularLocation>
        <location evidence="1">Membrane</location>
        <topology evidence="1">Multi-pass membrane protein</topology>
    </subcellularLocation>
</comment>
<evidence type="ECO:0000313" key="7">
    <source>
        <dbReference type="EMBL" id="OQP86470.1"/>
    </source>
</evidence>
<dbReference type="InterPro" id="IPR049453">
    <property type="entry name" value="Memb_transporter_dom"/>
</dbReference>
<name>A0ABX3PEN6_9HYPH</name>
<evidence type="ECO:0000256" key="4">
    <source>
        <dbReference type="ARBA" id="ARBA00023136"/>
    </source>
</evidence>
<feature type="transmembrane region" description="Helical" evidence="5">
    <location>
        <begin position="154"/>
        <end position="174"/>
    </location>
</feature>
<keyword evidence="2 5" id="KW-0812">Transmembrane</keyword>
<reference evidence="7 8" key="1">
    <citation type="journal article" date="2017" name="Antonie Van Leeuwenhoek">
        <title>Rhizobium rhizosphaerae sp. nov., a novel species isolated from rice rhizosphere.</title>
        <authorList>
            <person name="Zhao J.J."/>
            <person name="Zhang J."/>
            <person name="Zhang R.J."/>
            <person name="Zhang C.W."/>
            <person name="Yin H.Q."/>
            <person name="Zhang X.X."/>
        </authorList>
    </citation>
    <scope>NUCLEOTIDE SEQUENCE [LARGE SCALE GENOMIC DNA]</scope>
    <source>
        <strain evidence="7 8">RD15</strain>
    </source>
</reference>
<evidence type="ECO:0000256" key="3">
    <source>
        <dbReference type="ARBA" id="ARBA00022989"/>
    </source>
</evidence>
<keyword evidence="8" id="KW-1185">Reference proteome</keyword>
<dbReference type="Proteomes" id="UP000192652">
    <property type="component" value="Unassembled WGS sequence"/>
</dbReference>
<sequence>MSCAEAEADGETGAAARREARLRDLLFVLRCSAAATVSILLAQAVGLPHPVWAAMSGVIVSQERLGDTQQATIGRFLGTLLGVAIAVLVGLVARWAEAGTTAEVAIAVALAAVAARRWPLLKVCMWTCPIVFLTATPGLPIWEVGLLRGAEVLLGGVVGILLHVAAEWVIRLLLRRENR</sequence>
<feature type="transmembrane region" description="Helical" evidence="5">
    <location>
        <begin position="123"/>
        <end position="142"/>
    </location>
</feature>
<evidence type="ECO:0000256" key="5">
    <source>
        <dbReference type="SAM" id="Phobius"/>
    </source>
</evidence>
<evidence type="ECO:0000259" key="6">
    <source>
        <dbReference type="Pfam" id="PF13515"/>
    </source>
</evidence>
<feature type="transmembrane region" description="Helical" evidence="5">
    <location>
        <begin position="27"/>
        <end position="46"/>
    </location>
</feature>
<feature type="transmembrane region" description="Helical" evidence="5">
    <location>
        <begin position="73"/>
        <end position="93"/>
    </location>
</feature>
<evidence type="ECO:0000313" key="8">
    <source>
        <dbReference type="Proteomes" id="UP000192652"/>
    </source>
</evidence>
<keyword evidence="4 5" id="KW-0472">Membrane</keyword>
<proteinExistence type="predicted"/>
<comment type="caution">
    <text evidence="7">The sequence shown here is derived from an EMBL/GenBank/DDBJ whole genome shotgun (WGS) entry which is preliminary data.</text>
</comment>
<keyword evidence="3 5" id="KW-1133">Transmembrane helix</keyword>
<gene>
    <name evidence="7" type="ORF">BTR14_10655</name>
</gene>
<dbReference type="Pfam" id="PF13515">
    <property type="entry name" value="FUSC_2"/>
    <property type="match status" value="1"/>
</dbReference>